<dbReference type="HAMAP" id="MF_01321">
    <property type="entry name" value="RNApol_bact_RpoB"/>
    <property type="match status" value="1"/>
</dbReference>
<comment type="subunit">
    <text evidence="6 8">The RNAP catalytic core consists of 2 alpha, 1 beta, 1 beta' and 1 omega subunit. When a sigma factor is associated with the core the holoenzyme is formed, which can initiate transcription.</text>
</comment>
<reference evidence="15" key="1">
    <citation type="journal article" date="2020" name="mSystems">
        <title>Genome- and Community-Level Interaction Insights into Carbon Utilization and Element Cycling Functions of Hydrothermarchaeota in Hydrothermal Sediment.</title>
        <authorList>
            <person name="Zhou Z."/>
            <person name="Liu Y."/>
            <person name="Xu W."/>
            <person name="Pan J."/>
            <person name="Luo Z.H."/>
            <person name="Li M."/>
        </authorList>
    </citation>
    <scope>NUCLEOTIDE SEQUENCE [LARGE SCALE GENOMIC DNA]</scope>
    <source>
        <strain evidence="15">SpSt-774</strain>
    </source>
</reference>
<name>A0A7C4X8Q3_UNCW3</name>
<dbReference type="Gene3D" id="2.40.270.10">
    <property type="entry name" value="DNA-directed RNA polymerase, subunit 2, domain 6"/>
    <property type="match status" value="2"/>
</dbReference>
<dbReference type="Gene3D" id="2.40.50.150">
    <property type="match status" value="1"/>
</dbReference>
<evidence type="ECO:0000256" key="1">
    <source>
        <dbReference type="ARBA" id="ARBA00022478"/>
    </source>
</evidence>
<dbReference type="InterPro" id="IPR010243">
    <property type="entry name" value="RNA_pol_bsu_bac"/>
</dbReference>
<dbReference type="EMBL" id="DTGZ01000075">
    <property type="protein sequence ID" value="HGV97452.1"/>
    <property type="molecule type" value="Genomic_DNA"/>
</dbReference>
<evidence type="ECO:0000259" key="11">
    <source>
        <dbReference type="Pfam" id="PF04561"/>
    </source>
</evidence>
<dbReference type="EC" id="2.7.7.6" evidence="6 8"/>
<dbReference type="Pfam" id="PF04560">
    <property type="entry name" value="RNA_pol_Rpb2_7"/>
    <property type="match status" value="1"/>
</dbReference>
<evidence type="ECO:0000256" key="5">
    <source>
        <dbReference type="ARBA" id="ARBA00048552"/>
    </source>
</evidence>
<dbReference type="Pfam" id="PF04563">
    <property type="entry name" value="RNA_pol_Rpb2_1"/>
    <property type="match status" value="1"/>
</dbReference>
<dbReference type="Pfam" id="PF10385">
    <property type="entry name" value="RNA_pol_Rpb2_45"/>
    <property type="match status" value="1"/>
</dbReference>
<evidence type="ECO:0000259" key="10">
    <source>
        <dbReference type="Pfam" id="PF04560"/>
    </source>
</evidence>
<evidence type="ECO:0000259" key="12">
    <source>
        <dbReference type="Pfam" id="PF04563"/>
    </source>
</evidence>
<comment type="similarity">
    <text evidence="6 7">Belongs to the RNA polymerase beta chain family.</text>
</comment>
<evidence type="ECO:0000256" key="6">
    <source>
        <dbReference type="HAMAP-Rule" id="MF_01321"/>
    </source>
</evidence>
<dbReference type="InterPro" id="IPR007120">
    <property type="entry name" value="DNA-dir_RNAP_su2_dom"/>
</dbReference>
<dbReference type="InterPro" id="IPR007644">
    <property type="entry name" value="RNA_pol_bsu_protrusion"/>
</dbReference>
<dbReference type="InterPro" id="IPR015712">
    <property type="entry name" value="DNA-dir_RNA_pol_su2"/>
</dbReference>
<dbReference type="InterPro" id="IPR007645">
    <property type="entry name" value="RNA_pol_Rpb2_3"/>
</dbReference>
<organism evidence="15">
    <name type="scientific">candidate division WOR-3 bacterium</name>
    <dbReference type="NCBI Taxonomy" id="2052148"/>
    <lineage>
        <taxon>Bacteria</taxon>
        <taxon>Bacteria division WOR-3</taxon>
    </lineage>
</organism>
<dbReference type="InterPro" id="IPR014724">
    <property type="entry name" value="RNA_pol_RPB2_OB-fold"/>
</dbReference>
<comment type="caution">
    <text evidence="15">The sequence shown here is derived from an EMBL/GenBank/DDBJ whole genome shotgun (WGS) entry which is preliminary data.</text>
</comment>
<accession>A0A7C4X8Q3</accession>
<keyword evidence="3 6" id="KW-0548">Nucleotidyltransferase</keyword>
<keyword evidence="4 6" id="KW-0804">Transcription</keyword>
<evidence type="ECO:0000256" key="4">
    <source>
        <dbReference type="ARBA" id="ARBA00023163"/>
    </source>
</evidence>
<comment type="catalytic activity">
    <reaction evidence="5 6 8">
        <text>RNA(n) + a ribonucleoside 5'-triphosphate = RNA(n+1) + diphosphate</text>
        <dbReference type="Rhea" id="RHEA:21248"/>
        <dbReference type="Rhea" id="RHEA-COMP:14527"/>
        <dbReference type="Rhea" id="RHEA-COMP:17342"/>
        <dbReference type="ChEBI" id="CHEBI:33019"/>
        <dbReference type="ChEBI" id="CHEBI:61557"/>
        <dbReference type="ChEBI" id="CHEBI:140395"/>
        <dbReference type="EC" id="2.7.7.6"/>
    </reaction>
</comment>
<dbReference type="GO" id="GO:0032549">
    <property type="term" value="F:ribonucleoside binding"/>
    <property type="evidence" value="ECO:0007669"/>
    <property type="project" value="InterPro"/>
</dbReference>
<evidence type="ECO:0000256" key="2">
    <source>
        <dbReference type="ARBA" id="ARBA00022679"/>
    </source>
</evidence>
<dbReference type="GO" id="GO:0000428">
    <property type="term" value="C:DNA-directed RNA polymerase complex"/>
    <property type="evidence" value="ECO:0007669"/>
    <property type="project" value="UniProtKB-KW"/>
</dbReference>
<dbReference type="NCBIfam" id="TIGR02013">
    <property type="entry name" value="rpoB"/>
    <property type="match status" value="1"/>
</dbReference>
<dbReference type="AlphaFoldDB" id="A0A7C4X8Q3"/>
<keyword evidence="2 6" id="KW-0808">Transferase</keyword>
<proteinExistence type="inferred from homology"/>
<dbReference type="CDD" id="cd00653">
    <property type="entry name" value="RNA_pol_B_RPB2"/>
    <property type="match status" value="1"/>
</dbReference>
<dbReference type="Pfam" id="PF04561">
    <property type="entry name" value="RNA_pol_Rpb2_2"/>
    <property type="match status" value="1"/>
</dbReference>
<dbReference type="Gene3D" id="3.90.1110.10">
    <property type="entry name" value="RNA polymerase Rpb2, domain 2"/>
    <property type="match status" value="1"/>
</dbReference>
<dbReference type="InterPro" id="IPR007641">
    <property type="entry name" value="RNA_pol_Rpb2_7"/>
</dbReference>
<evidence type="ECO:0000256" key="3">
    <source>
        <dbReference type="ARBA" id="ARBA00022695"/>
    </source>
</evidence>
<dbReference type="GO" id="GO:0003677">
    <property type="term" value="F:DNA binding"/>
    <property type="evidence" value="ECO:0007669"/>
    <property type="project" value="UniProtKB-UniRule"/>
</dbReference>
<evidence type="ECO:0000313" key="15">
    <source>
        <dbReference type="EMBL" id="HGV97452.1"/>
    </source>
</evidence>
<feature type="domain" description="DNA-directed RNA polymerase subunit 2 hybrid-binding" evidence="9">
    <location>
        <begin position="634"/>
        <end position="1139"/>
    </location>
</feature>
<dbReference type="PROSITE" id="PS01166">
    <property type="entry name" value="RNA_POL_BETA"/>
    <property type="match status" value="1"/>
</dbReference>
<dbReference type="NCBIfam" id="NF001616">
    <property type="entry name" value="PRK00405.1"/>
    <property type="match status" value="1"/>
</dbReference>
<dbReference type="Gene3D" id="3.90.1800.10">
    <property type="entry name" value="RNA polymerase alpha subunit dimerisation domain"/>
    <property type="match status" value="1"/>
</dbReference>
<dbReference type="InterPro" id="IPR037033">
    <property type="entry name" value="DNA-dir_RNAP_su2_hyb_sf"/>
</dbReference>
<dbReference type="InterPro" id="IPR037034">
    <property type="entry name" value="RNA_pol_Rpb2_2_sf"/>
</dbReference>
<gene>
    <name evidence="6 15" type="primary">rpoB</name>
    <name evidence="15" type="ORF">ENV60_04035</name>
</gene>
<dbReference type="GO" id="GO:0003899">
    <property type="term" value="F:DNA-directed RNA polymerase activity"/>
    <property type="evidence" value="ECO:0007669"/>
    <property type="project" value="UniProtKB-UniRule"/>
</dbReference>
<dbReference type="Pfam" id="PF00562">
    <property type="entry name" value="RNA_pol_Rpb2_6"/>
    <property type="match status" value="1"/>
</dbReference>
<evidence type="ECO:0000256" key="7">
    <source>
        <dbReference type="RuleBase" id="RU000434"/>
    </source>
</evidence>
<feature type="domain" description="RNA polymerase Rpb2" evidence="11">
    <location>
        <begin position="264"/>
        <end position="371"/>
    </location>
</feature>
<dbReference type="Pfam" id="PF04565">
    <property type="entry name" value="RNA_pol_Rpb2_3"/>
    <property type="match status" value="1"/>
</dbReference>
<dbReference type="InterPro" id="IPR007121">
    <property type="entry name" value="RNA_pol_bsu_CS"/>
</dbReference>
<dbReference type="InterPro" id="IPR007642">
    <property type="entry name" value="RNA_pol_Rpb2_2"/>
</dbReference>
<dbReference type="GO" id="GO:0006351">
    <property type="term" value="P:DNA-templated transcription"/>
    <property type="evidence" value="ECO:0007669"/>
    <property type="project" value="UniProtKB-UniRule"/>
</dbReference>
<feature type="domain" description="DNA-directed RNA polymerase beta subunit external 1" evidence="14">
    <location>
        <begin position="508"/>
        <end position="573"/>
    </location>
</feature>
<dbReference type="SUPFAM" id="SSF64484">
    <property type="entry name" value="beta and beta-prime subunits of DNA dependent RNA-polymerase"/>
    <property type="match status" value="1"/>
</dbReference>
<keyword evidence="1 6" id="KW-0240">DNA-directed RNA polymerase</keyword>
<dbReference type="FunFam" id="3.90.1800.10:FF:000001">
    <property type="entry name" value="DNA-directed RNA polymerase subunit beta"/>
    <property type="match status" value="1"/>
</dbReference>
<dbReference type="PANTHER" id="PTHR20856">
    <property type="entry name" value="DNA-DIRECTED RNA POLYMERASE I SUBUNIT 2"/>
    <property type="match status" value="1"/>
</dbReference>
<dbReference type="Gene3D" id="2.40.50.100">
    <property type="match status" value="1"/>
</dbReference>
<sequence length="1224" mass="138040">MRNIIDFSKRKTNFDMPHLLEVQSESYQNFINESIKRVFVEEFPVTELHNRYQLVYNSHRFGPKKYTVQEAIEKGVTYSAPLKVNFLLVKKEDSGELHNIVEEEIYLCDIPSMTHRGTFVINGVERVVVNQIHRSPGVYFSEENGTYSAMVIPLQGQWIEFVVDGSKMFYAILDRKKRLSGTTFLKSIGFEKDEDIIRTFFPIEVLDLKEAKNCFLAEAIEIDGGVKLNPGDLIDEGNYEILERKGIKKVAVVSSHEAGATILTNTLKKDIKIRTKEEAARKIYFLLRSMPPPTEEIALTYINNLLFDKSHFDLGEVGRFKLNAQLGINKDLTETAFTKEDLIKVIQHLFLFVQGDIPADDIDHLGNRRVRRVGELLESQFRLAIKQLIQNIKERASLMEEDALSPQELINPNLVSNIINKFFTTSQLSQFMEQTNPISEMTHKRRISSLGLGGLTRQTAGFEVRDVHYSHYGRICPIETPEGPNIGLISSLSSFARVDKYGFIVSPYWQVKNGVVKNSYTYLRADEEDRYTIAQANTPIDKSGKIITDQVLCRRRGEFPIVSPEEVDFMDVSPEQVFSPTAALIPFLEHDDADRALMGSNMQRQAVPLIEPDIPLVGTGMEEKIARDSGNILIAEEEGTVDYVDATKIVIENSRGVKRKYQLAKFLRSNQNTCIHQKPLVKIGQKVKKGDVLADGYATKEGVLALGKNVLVAFMPYLGYNFEDAIVVSEKLVKEDTFTSIHILEFDCEIRETKLGPEEVTRDIPGVPEVFCKDLDQFGIVRIGAEVGPDDILVGKITPKGETELTPEERLMRAIFVEKATSVRDTSLRVEPGVEGVVIDVRVLTRKTDDPLAKYVMAERERKAKEEFEVLKKETIQSRNIQLKSLLLGQTAASTIRDEKGHILLRKGQSFNEDFFNNLNTSKITADEKFTENPKIDEKVKNFILEGEENLLRIAADQKNEEDKILRGDELPYGVLKVIKVFIAQKRKISVGDKMAGRHGNKGVVAKIVPEEDMPYLEDGTPVDIVLNPLGVPSRMNVGQILETHLGWAANKLNFYAISPVFNGATIEEIKEKLKEAGLPEDGQVTLYDGRTGLPFNSKITVGYMYMLKLIHMVDEKMHARSSGPYSLITQQPLGGKAQFGGQRLGEMEVWALEAYGAAYTLQEMLTVKSDDIEGRAAMYEALIRGKNPPRPKAPASFNVLLKELQGLCFNVTFEKKKEGEDEK</sequence>
<dbReference type="Gene3D" id="3.90.1100.10">
    <property type="match status" value="1"/>
</dbReference>
<feature type="domain" description="RNA polymerase Rpb2" evidence="13">
    <location>
        <begin position="430"/>
        <end position="498"/>
    </location>
</feature>
<evidence type="ECO:0000256" key="8">
    <source>
        <dbReference type="RuleBase" id="RU363031"/>
    </source>
</evidence>
<evidence type="ECO:0000259" key="9">
    <source>
        <dbReference type="Pfam" id="PF00562"/>
    </source>
</evidence>
<dbReference type="InterPro" id="IPR019462">
    <property type="entry name" value="DNA-dir_RNA_pol_bsu_external_1"/>
</dbReference>
<comment type="function">
    <text evidence="6 8">DNA-dependent RNA polymerase catalyzes the transcription of DNA into RNA using the four ribonucleoside triphosphates as substrates.</text>
</comment>
<evidence type="ECO:0000259" key="13">
    <source>
        <dbReference type="Pfam" id="PF04565"/>
    </source>
</evidence>
<protein>
    <recommendedName>
        <fullName evidence="6 8">DNA-directed RNA polymerase subunit beta</fullName>
        <shortName evidence="6">RNAP subunit beta</shortName>
        <ecNumber evidence="6 8">2.7.7.6</ecNumber>
    </recommendedName>
    <alternativeName>
        <fullName evidence="6">RNA polymerase subunit beta</fullName>
    </alternativeName>
    <alternativeName>
        <fullName evidence="6">Transcriptase subunit beta</fullName>
    </alternativeName>
</protein>
<dbReference type="InterPro" id="IPR042107">
    <property type="entry name" value="DNA-dir_RNA_pol_bsu_ext_1_sf"/>
</dbReference>
<dbReference type="Gene3D" id="2.30.150.10">
    <property type="entry name" value="DNA-directed RNA polymerase, beta subunit, external 1 domain"/>
    <property type="match status" value="1"/>
</dbReference>
<feature type="domain" description="RNA polymerase beta subunit protrusion" evidence="12">
    <location>
        <begin position="19"/>
        <end position="415"/>
    </location>
</feature>
<feature type="domain" description="RNA polymerase Rpb2" evidence="10">
    <location>
        <begin position="1141"/>
        <end position="1216"/>
    </location>
</feature>
<evidence type="ECO:0000259" key="14">
    <source>
        <dbReference type="Pfam" id="PF10385"/>
    </source>
</evidence>